<reference evidence="2 3" key="1">
    <citation type="submission" date="2019-03" db="EMBL/GenBank/DDBJ databases">
        <authorList>
            <person name="Kim M.K.M."/>
        </authorList>
    </citation>
    <scope>NUCLEOTIDE SEQUENCE [LARGE SCALE GENOMIC DNA]</scope>
    <source>
        <strain evidence="2 3">18JY15-6</strain>
    </source>
</reference>
<dbReference type="Proteomes" id="UP000295453">
    <property type="component" value="Unassembled WGS sequence"/>
</dbReference>
<evidence type="ECO:0008006" key="4">
    <source>
        <dbReference type="Google" id="ProtNLM"/>
    </source>
</evidence>
<keyword evidence="3" id="KW-1185">Reference proteome</keyword>
<organism evidence="2 3">
    <name type="scientific">Nocardioides jejuensis</name>
    <dbReference type="NCBI Taxonomy" id="2502782"/>
    <lineage>
        <taxon>Bacteria</taxon>
        <taxon>Bacillati</taxon>
        <taxon>Actinomycetota</taxon>
        <taxon>Actinomycetes</taxon>
        <taxon>Propionibacteriales</taxon>
        <taxon>Nocardioidaceae</taxon>
        <taxon>Nocardioides</taxon>
    </lineage>
</organism>
<accession>A0A4R1CHG7</accession>
<feature type="transmembrane region" description="Helical" evidence="1">
    <location>
        <begin position="460"/>
        <end position="480"/>
    </location>
</feature>
<evidence type="ECO:0000313" key="3">
    <source>
        <dbReference type="Proteomes" id="UP000295453"/>
    </source>
</evidence>
<proteinExistence type="predicted"/>
<protein>
    <recommendedName>
        <fullName evidence="4">WD40 repeat domain-containing protein</fullName>
    </recommendedName>
</protein>
<sequence length="488" mass="51560">MREELARIGDGAAPVAVSSDVWARGRRARRRDRLAAGGAALSVLVVLAGAGLTLRGSGSDVPPVATGVEAVPSVIHPVPERLGFGGIDADATWKPSIGESDLAIGRASVAFASGGYQPLPAVITAADGAYHLLQLPGWIGTSLAANMTPGMPLALSPDGRSLAWGWYDASTRGSAQVTAGVRIVDLETGRIRTIRLEGARGVEVASLQWSPDSRWLVWQGAELKRWEVNNTSWGRNVAGRIAPGATVSTSIAVSRGGGEQLAIDDEGTVAWVADGSYRFNRLDLAGTSTGHIDVLGNRPVAAGRFGPGASFAFATNESSSVATFFYEEPRRTPDDDGTLAYKDNAAMVPVAPTTRDLPDDRFPADIEPMGWIDPDHVVELVTPVHPISEAGWTEGDSELVVMSLGDGEQPAYDAVAHVAQGEEHDGRIRGVTVAVDLMTLDHPTRDFPAPEWPWSDERKLAVFGGAGVAVVAALVFVVSYRRGRRQTP</sequence>
<feature type="transmembrane region" description="Helical" evidence="1">
    <location>
        <begin position="34"/>
        <end position="54"/>
    </location>
</feature>
<evidence type="ECO:0000313" key="2">
    <source>
        <dbReference type="EMBL" id="TCJ29885.1"/>
    </source>
</evidence>
<keyword evidence="1" id="KW-1133">Transmembrane helix</keyword>
<dbReference type="OrthoDB" id="3775546at2"/>
<comment type="caution">
    <text evidence="2">The sequence shown here is derived from an EMBL/GenBank/DDBJ whole genome shotgun (WGS) entry which is preliminary data.</text>
</comment>
<keyword evidence="1" id="KW-0812">Transmembrane</keyword>
<dbReference type="RefSeq" id="WP_131582288.1">
    <property type="nucleotide sequence ID" value="NZ_SJZJ01000007.1"/>
</dbReference>
<dbReference type="InterPro" id="IPR011042">
    <property type="entry name" value="6-blade_b-propeller_TolB-like"/>
</dbReference>
<dbReference type="SUPFAM" id="SSF69322">
    <property type="entry name" value="Tricorn protease domain 2"/>
    <property type="match status" value="1"/>
</dbReference>
<dbReference type="EMBL" id="SJZJ01000007">
    <property type="protein sequence ID" value="TCJ29885.1"/>
    <property type="molecule type" value="Genomic_DNA"/>
</dbReference>
<keyword evidence="1" id="KW-0472">Membrane</keyword>
<dbReference type="AlphaFoldDB" id="A0A4R1CHG7"/>
<evidence type="ECO:0000256" key="1">
    <source>
        <dbReference type="SAM" id="Phobius"/>
    </source>
</evidence>
<name>A0A4R1CHG7_9ACTN</name>
<gene>
    <name evidence="2" type="ORF">EPD65_06185</name>
</gene>
<dbReference type="Gene3D" id="2.120.10.30">
    <property type="entry name" value="TolB, C-terminal domain"/>
    <property type="match status" value="1"/>
</dbReference>